<comment type="caution">
    <text evidence="2">The sequence shown here is derived from an EMBL/GenBank/DDBJ whole genome shotgun (WGS) entry which is preliminary data.</text>
</comment>
<dbReference type="EMBL" id="NBWZ01000001">
    <property type="protein sequence ID" value="RFA08022.1"/>
    <property type="molecule type" value="Genomic_DNA"/>
</dbReference>
<dbReference type="InterPro" id="IPR018657">
    <property type="entry name" value="LarA-like_N"/>
</dbReference>
<dbReference type="AlphaFoldDB" id="A0A3E0VDP6"/>
<accession>A0A3E0VDP6</accession>
<dbReference type="InterPro" id="IPR048068">
    <property type="entry name" value="LarA-like"/>
</dbReference>
<dbReference type="PANTHER" id="PTHR33171">
    <property type="entry name" value="LAR_N DOMAIN-CONTAINING PROTEIN"/>
    <property type="match status" value="1"/>
</dbReference>
<dbReference type="InterPro" id="IPR043166">
    <property type="entry name" value="LarA-like_C"/>
</dbReference>
<evidence type="ECO:0000313" key="3">
    <source>
        <dbReference type="Proteomes" id="UP000256486"/>
    </source>
</evidence>
<keyword evidence="3" id="KW-1185">Reference proteome</keyword>
<evidence type="ECO:0000259" key="1">
    <source>
        <dbReference type="Pfam" id="PF09861"/>
    </source>
</evidence>
<evidence type="ECO:0000313" key="2">
    <source>
        <dbReference type="EMBL" id="RFA08022.1"/>
    </source>
</evidence>
<proteinExistence type="predicted"/>
<sequence>MSRPGFVLSVDAQTPPLVVFQGEKVLLERLPIGASVLYPPEALQGIRSLDEAIGRALDSPVDSEPLSALLTRGSRVTIVFEDLSQPVTSRTAPDVRQRVIEQVLERAALAGVDDVELIAATGLRRRLTALDLQRVLGERVYASFAPDHVRSHDAEAESLATVGELADGTPIEVNGRVASSDLVISVRLATAVGNEGAAAVATKLIGARTARARGSFAARSAAAAASGAATDTDAFDGLVDTIGDRARVFTVDVTLTPEPTGPASAFLSKREKEWSLTDRALSAGLQAATRVLPSRARVGLAQVSGVGYGVTSVVAGKPSSVHPLTEAFLAQQQVGQFDSPADVALFGIPNPGSIGSSLNPVTAAALGLGQIFTGSTAEPVVRAGGTAIFYHPLTPWFHPLHDPAYIDFFAEVLSQSIDPAVISEQYEEKFAADPWYRHVYQTSYANHALHPFHSWYSAAPAIAHLGDVIFVGGDHGATRRLGFKAASTLADALEMASDSVGLNPSITYVHGAPVSVSEVS</sequence>
<feature type="domain" description="LarA-like N-terminal" evidence="1">
    <location>
        <begin position="38"/>
        <end position="186"/>
    </location>
</feature>
<dbReference type="Pfam" id="PF09861">
    <property type="entry name" value="Lar_N"/>
    <property type="match status" value="1"/>
</dbReference>
<reference evidence="2 3" key="1">
    <citation type="submission" date="2017-04" db="EMBL/GenBank/DDBJ databases">
        <title>Comparative genome analysis of Subtercola boreus.</title>
        <authorList>
            <person name="Cho Y.-J."/>
            <person name="Cho A."/>
            <person name="Kim O.-S."/>
            <person name="Lee J.-I."/>
        </authorList>
    </citation>
    <scope>NUCLEOTIDE SEQUENCE [LARGE SCALE GENOMIC DNA]</scope>
    <source>
        <strain evidence="2 3">K300</strain>
    </source>
</reference>
<name>A0A3E0VDP6_9MICO</name>
<dbReference type="Gene3D" id="3.90.226.30">
    <property type="match status" value="1"/>
</dbReference>
<dbReference type="RefSeq" id="WP_170151835.1">
    <property type="nucleotide sequence ID" value="NZ_NBWZ01000001.1"/>
</dbReference>
<protein>
    <recommendedName>
        <fullName evidence="1">LarA-like N-terminal domain-containing protein</fullName>
    </recommendedName>
</protein>
<gene>
    <name evidence="2" type="ORF">B7R54_01400</name>
</gene>
<dbReference type="GO" id="GO:0050043">
    <property type="term" value="F:lactate racemase activity"/>
    <property type="evidence" value="ECO:0007669"/>
    <property type="project" value="InterPro"/>
</dbReference>
<dbReference type="PANTHER" id="PTHR33171:SF17">
    <property type="entry name" value="LARA-LIKE N-TERMINAL DOMAIN-CONTAINING PROTEIN"/>
    <property type="match status" value="1"/>
</dbReference>
<organism evidence="2 3">
    <name type="scientific">Subtercola boreus</name>
    <dbReference type="NCBI Taxonomy" id="120213"/>
    <lineage>
        <taxon>Bacteria</taxon>
        <taxon>Bacillati</taxon>
        <taxon>Actinomycetota</taxon>
        <taxon>Actinomycetes</taxon>
        <taxon>Micrococcales</taxon>
        <taxon>Microbacteriaceae</taxon>
        <taxon>Subtercola</taxon>
    </lineage>
</organism>
<dbReference type="Proteomes" id="UP000256486">
    <property type="component" value="Unassembled WGS sequence"/>
</dbReference>
<dbReference type="Gene3D" id="3.40.50.11440">
    <property type="match status" value="1"/>
</dbReference>